<dbReference type="InterPro" id="IPR016024">
    <property type="entry name" value="ARM-type_fold"/>
</dbReference>
<protein>
    <submittedName>
        <fullName evidence="3">Phycocyanobilin lyase alpha subunit</fullName>
    </submittedName>
</protein>
<accession>U5QSB6</accession>
<sequence>MSLITPDTSLTLEEAVAQLSGPDTSQRYYAAWYLGYLEDRRAVPALIAALEDESDRTELGGYPLRRKAAESLGRIADTRAVAALVAVLACEDYYVREAACWALARIKDRQATQPLLALLREGGNQPYEALIEALGDLGATAAEPLIRPFLHNATGRVRYAAARSLFQLTAESGLIAIILEGLASDDSHIRRGALFDLADTGHLPVAPHIVGADVTTTLKLVALKQLVDVQEDEQEAMAVLPFIDSLL</sequence>
<dbReference type="eggNOG" id="COG1413">
    <property type="taxonomic scope" value="Bacteria"/>
</dbReference>
<keyword evidence="4" id="KW-1185">Reference proteome</keyword>
<dbReference type="Pfam" id="PF03130">
    <property type="entry name" value="HEAT_PBS"/>
    <property type="match status" value="1"/>
</dbReference>
<dbReference type="AlphaFoldDB" id="U5QSB6"/>
<dbReference type="KEGG" id="glj:GKIL_4303"/>
<evidence type="ECO:0000256" key="2">
    <source>
        <dbReference type="ARBA" id="ARBA00022738"/>
    </source>
</evidence>
<dbReference type="InterPro" id="IPR011989">
    <property type="entry name" value="ARM-like"/>
</dbReference>
<reference evidence="3 4" key="1">
    <citation type="journal article" date="2013" name="PLoS ONE">
        <title>Cultivation and Complete Genome Sequencing of Gloeobacter kilaueensis sp. nov., from a Lava Cave in Kilauea Caldera, Hawai'i.</title>
        <authorList>
            <person name="Saw J.H."/>
            <person name="Schatz M."/>
            <person name="Brown M.V."/>
            <person name="Kunkel D.D."/>
            <person name="Foster J.S."/>
            <person name="Shick H."/>
            <person name="Christensen S."/>
            <person name="Hou S."/>
            <person name="Wan X."/>
            <person name="Donachie S.P."/>
        </authorList>
    </citation>
    <scope>NUCLEOTIDE SEQUENCE [LARGE SCALE GENOMIC DNA]</scope>
    <source>
        <strain evidence="4">JS</strain>
    </source>
</reference>
<dbReference type="SUPFAM" id="SSF48371">
    <property type="entry name" value="ARM repeat"/>
    <property type="match status" value="1"/>
</dbReference>
<dbReference type="Pfam" id="PF13646">
    <property type="entry name" value="HEAT_2"/>
    <property type="match status" value="1"/>
</dbReference>
<dbReference type="Proteomes" id="UP000017396">
    <property type="component" value="Chromosome"/>
</dbReference>
<proteinExistence type="predicted"/>
<dbReference type="PATRIC" id="fig|1183438.3.peg.4232"/>
<dbReference type="Gene3D" id="1.25.10.10">
    <property type="entry name" value="Leucine-rich Repeat Variant"/>
    <property type="match status" value="1"/>
</dbReference>
<dbReference type="PANTHER" id="PTHR12697:SF40">
    <property type="entry name" value="PHYCOCYANOBILIN LYASE SUBUNIT ALPHA"/>
    <property type="match status" value="1"/>
</dbReference>
<dbReference type="PANTHER" id="PTHR12697">
    <property type="entry name" value="PBS LYASE HEAT-LIKE PROTEIN"/>
    <property type="match status" value="1"/>
</dbReference>
<dbReference type="SMART" id="SM00567">
    <property type="entry name" value="EZ_HEAT"/>
    <property type="match status" value="5"/>
</dbReference>
<name>U5QSB6_GLOK1</name>
<dbReference type="GO" id="GO:0016491">
    <property type="term" value="F:oxidoreductase activity"/>
    <property type="evidence" value="ECO:0007669"/>
    <property type="project" value="TreeGrafter"/>
</dbReference>
<evidence type="ECO:0000313" key="4">
    <source>
        <dbReference type="Proteomes" id="UP000017396"/>
    </source>
</evidence>
<evidence type="ECO:0000313" key="3">
    <source>
        <dbReference type="EMBL" id="AGY60549.1"/>
    </source>
</evidence>
<dbReference type="RefSeq" id="WP_023175916.1">
    <property type="nucleotide sequence ID" value="NC_022600.1"/>
</dbReference>
<dbReference type="HOGENOM" id="CLU_1010860_0_0_3"/>
<dbReference type="InterPro" id="IPR004155">
    <property type="entry name" value="PBS_lyase_HEAT"/>
</dbReference>
<organism evidence="3 4">
    <name type="scientific">Gloeobacter kilaueensis (strain ATCC BAA-2537 / CCAP 1431/1 / ULC 316 / JS1)</name>
    <dbReference type="NCBI Taxonomy" id="1183438"/>
    <lineage>
        <taxon>Bacteria</taxon>
        <taxon>Bacillati</taxon>
        <taxon>Cyanobacteriota</taxon>
        <taxon>Cyanophyceae</taxon>
        <taxon>Gloeobacterales</taxon>
        <taxon>Gloeobacteraceae</taxon>
        <taxon>Gloeobacter</taxon>
    </lineage>
</organism>
<dbReference type="EMBL" id="CP003587">
    <property type="protein sequence ID" value="AGY60549.1"/>
    <property type="molecule type" value="Genomic_DNA"/>
</dbReference>
<dbReference type="GO" id="GO:0030089">
    <property type="term" value="C:phycobilisome"/>
    <property type="evidence" value="ECO:0007669"/>
    <property type="project" value="UniProtKB-KW"/>
</dbReference>
<dbReference type="OrthoDB" id="454552at2"/>
<evidence type="ECO:0000256" key="1">
    <source>
        <dbReference type="ARBA" id="ARBA00022549"/>
    </source>
</evidence>
<keyword evidence="3" id="KW-0456">Lyase</keyword>
<dbReference type="GO" id="GO:0016829">
    <property type="term" value="F:lyase activity"/>
    <property type="evidence" value="ECO:0007669"/>
    <property type="project" value="UniProtKB-KW"/>
</dbReference>
<keyword evidence="1" id="KW-0042">Antenna complex</keyword>
<keyword evidence="2" id="KW-0605">Phycobilisome</keyword>
<dbReference type="STRING" id="1183438.GKIL_4303"/>
<gene>
    <name evidence="3" type="primary">cpcE</name>
    <name evidence="3" type="ORF">GKIL_4303</name>
</gene>